<dbReference type="eggNOG" id="COG1729">
    <property type="taxonomic scope" value="Bacteria"/>
</dbReference>
<dbReference type="PROSITE" id="PS51257">
    <property type="entry name" value="PROKAR_LIPOPROTEIN"/>
    <property type="match status" value="1"/>
</dbReference>
<dbReference type="Pfam" id="PF13174">
    <property type="entry name" value="TPR_6"/>
    <property type="match status" value="1"/>
</dbReference>
<feature type="compositionally biased region" description="Low complexity" evidence="2">
    <location>
        <begin position="152"/>
        <end position="162"/>
    </location>
</feature>
<dbReference type="KEGG" id="das:Daes_1712"/>
<name>E6VYG1_PSEA9</name>
<dbReference type="OrthoDB" id="13540at2"/>
<accession>E6VYG1</accession>
<protein>
    <submittedName>
        <fullName evidence="4">Tol-pal system protein YbgF</fullName>
    </submittedName>
</protein>
<feature type="region of interest" description="Disordered" evidence="2">
    <location>
        <begin position="147"/>
        <end position="176"/>
    </location>
</feature>
<dbReference type="AlphaFoldDB" id="E6VYG1"/>
<reference evidence="5" key="1">
    <citation type="submission" date="2010-12" db="EMBL/GenBank/DDBJ databases">
        <title>Complete sequence of Desulfovibrio aespoeensis Aspo-2.</title>
        <authorList>
            <consortium name="US DOE Joint Genome Institute"/>
            <person name="Lucas S."/>
            <person name="Copeland A."/>
            <person name="Lapidus A."/>
            <person name="Cheng J.-F."/>
            <person name="Goodwin L."/>
            <person name="Pitluck S."/>
            <person name="Chertkov O."/>
            <person name="Misra M."/>
            <person name="Detter J.C."/>
            <person name="Han C."/>
            <person name="Tapia R."/>
            <person name="Land M."/>
            <person name="Hauser L."/>
            <person name="Kyrpides N."/>
            <person name="Ivanova N."/>
            <person name="Ovchinnikova G."/>
            <person name="Pedersen K."/>
            <person name="Jagevall S."/>
            <person name="Hazen T."/>
            <person name="Woyke T."/>
        </authorList>
    </citation>
    <scope>NUCLEOTIDE SEQUENCE [LARGE SCALE GENOMIC DNA]</scope>
    <source>
        <strain evidence="5">ATCC 700646 / DSM 10631 / Aspo-2</strain>
    </source>
</reference>
<evidence type="ECO:0000256" key="2">
    <source>
        <dbReference type="SAM" id="MobiDB-lite"/>
    </source>
</evidence>
<dbReference type="Proteomes" id="UP000002191">
    <property type="component" value="Chromosome"/>
</dbReference>
<gene>
    <name evidence="4" type="ordered locus">Daes_1712</name>
</gene>
<feature type="coiled-coil region" evidence="1">
    <location>
        <begin position="29"/>
        <end position="99"/>
    </location>
</feature>
<dbReference type="RefSeq" id="WP_013514640.1">
    <property type="nucleotide sequence ID" value="NC_014844.1"/>
</dbReference>
<evidence type="ECO:0000256" key="1">
    <source>
        <dbReference type="SAM" id="Coils"/>
    </source>
</evidence>
<keyword evidence="3" id="KW-0732">Signal</keyword>
<keyword evidence="1" id="KW-0175">Coiled coil</keyword>
<reference evidence="4 5" key="2">
    <citation type="journal article" date="2014" name="Genome Announc.">
        <title>Complete Genome Sequence of the Subsurface, Mesophilic Sulfate-Reducing Bacterium Desulfovibrio aespoeensis Aspo-2.</title>
        <authorList>
            <person name="Pedersen K."/>
            <person name="Bengtsson A."/>
            <person name="Edlund J."/>
            <person name="Rabe L."/>
            <person name="Hazen T."/>
            <person name="Chakraborty R."/>
            <person name="Goodwin L."/>
            <person name="Shapiro N."/>
        </authorList>
    </citation>
    <scope>NUCLEOTIDE SEQUENCE [LARGE SCALE GENOMIC DNA]</scope>
    <source>
        <strain evidence="5">ATCC 700646 / DSM 10631 / Aspo-2</strain>
    </source>
</reference>
<evidence type="ECO:0000313" key="5">
    <source>
        <dbReference type="Proteomes" id="UP000002191"/>
    </source>
</evidence>
<dbReference type="InterPro" id="IPR034706">
    <property type="entry name" value="CpoB"/>
</dbReference>
<keyword evidence="5" id="KW-1185">Reference proteome</keyword>
<evidence type="ECO:0000313" key="4">
    <source>
        <dbReference type="EMBL" id="ADU62724.1"/>
    </source>
</evidence>
<dbReference type="HOGENOM" id="CLU_044315_3_0_7"/>
<feature type="signal peptide" evidence="3">
    <location>
        <begin position="1"/>
        <end position="24"/>
    </location>
</feature>
<dbReference type="Gene3D" id="1.25.40.10">
    <property type="entry name" value="Tetratricopeptide repeat domain"/>
    <property type="match status" value="1"/>
</dbReference>
<organism evidence="4 5">
    <name type="scientific">Pseudodesulfovibrio aespoeensis (strain ATCC 700646 / DSM 10631 / Aspo-2)</name>
    <name type="common">Desulfovibrio aespoeensis</name>
    <dbReference type="NCBI Taxonomy" id="643562"/>
    <lineage>
        <taxon>Bacteria</taxon>
        <taxon>Pseudomonadati</taxon>
        <taxon>Thermodesulfobacteriota</taxon>
        <taxon>Desulfovibrionia</taxon>
        <taxon>Desulfovibrionales</taxon>
        <taxon>Desulfovibrionaceae</taxon>
    </lineage>
</organism>
<dbReference type="EMBL" id="CP002431">
    <property type="protein sequence ID" value="ADU62724.1"/>
    <property type="molecule type" value="Genomic_DNA"/>
</dbReference>
<dbReference type="InterPro" id="IPR011990">
    <property type="entry name" value="TPR-like_helical_dom_sf"/>
</dbReference>
<dbReference type="HAMAP" id="MF_02066">
    <property type="entry name" value="CpoB"/>
    <property type="match status" value="1"/>
</dbReference>
<sequence length="300" mass="33749" precursor="true">MNKIIKYSLVVASIFILMATLGCASKTDMQTLQSERQQDLGRIRQLEAELEESKQQLKSEIEQSQSPVREKAADMWAEIQALRADFAKLRGDLETMNMRLDTQVGESNSTMTMAVLADQLHEIEFVLENQLQVDMTKVRKERAATLGTSGVAPGAAAPPQAAQDEDEPGETAATSSDPAKALYDKAYALYKEDQFEKARSYWAEFTDTFKSHSFAPSAVFWQGQCYFKLKDYSRAVILFEDVIEKYAKSAKYKAALLRAGYSWDYLGKPELAKMRMAEVVKKFPKSVEATQAARFLEKAK</sequence>
<dbReference type="Pfam" id="PF13432">
    <property type="entry name" value="TPR_16"/>
    <property type="match status" value="1"/>
</dbReference>
<dbReference type="InterPro" id="IPR019734">
    <property type="entry name" value="TPR_rpt"/>
</dbReference>
<feature type="chain" id="PRO_5039915373" evidence="3">
    <location>
        <begin position="25"/>
        <end position="300"/>
    </location>
</feature>
<dbReference type="SUPFAM" id="SSF48452">
    <property type="entry name" value="TPR-like"/>
    <property type="match status" value="1"/>
</dbReference>
<proteinExistence type="inferred from homology"/>
<dbReference type="GO" id="GO:0051301">
    <property type="term" value="P:cell division"/>
    <property type="evidence" value="ECO:0007669"/>
    <property type="project" value="InterPro"/>
</dbReference>
<dbReference type="STRING" id="643562.Daes_1712"/>
<evidence type="ECO:0000256" key="3">
    <source>
        <dbReference type="SAM" id="SignalP"/>
    </source>
</evidence>